<dbReference type="HOGENOM" id="CLU_1040594_0_0_2"/>
<protein>
    <submittedName>
        <fullName evidence="1">Uncharacterized protein</fullName>
    </submittedName>
</protein>
<dbReference type="OrthoDB" id="93466at2157"/>
<name>W0I8X6_9EURY</name>
<evidence type="ECO:0000313" key="1">
    <source>
        <dbReference type="EMBL" id="AHF80888.1"/>
    </source>
</evidence>
<dbReference type="GeneID" id="24906908"/>
<dbReference type="RefSeq" id="WP_042681722.1">
    <property type="nucleotide sequence ID" value="NZ_CP006965.1"/>
</dbReference>
<dbReference type="KEGG" id="ths:TES1_1510"/>
<dbReference type="AlphaFoldDB" id="W0I8X6"/>
<keyword evidence="2" id="KW-1185">Reference proteome</keyword>
<evidence type="ECO:0000313" key="2">
    <source>
        <dbReference type="Proteomes" id="UP000019027"/>
    </source>
</evidence>
<accession>W0I8X6</accession>
<sequence length="267" mass="30642">MELRSEFVLLLLLLALLLFSALSTNTPEQRKRDVNITIANLTIIKAPLPKYCSYTIEAKGLFWENSLNNVSFKIFANGTLVKSIIMNGINGEYLCKDNRILLYTYYPSDALGVSRYMLLENMSVKWEKEFPSFTLPKFYINGTLILIKHGDMEKNVEPCLIWLDFESGKVGRKFCHEFPSDILDVKLTNKGVYLTTSDGFLIWIHKEGVKQTFVDRIDGIILGARMRIIIENNLIHVSYSFANERGESKRGECIFTSKLIKIRCEKS</sequence>
<organism evidence="1 2">
    <name type="scientific">Thermococcus paralvinellae</name>
    <dbReference type="NCBI Taxonomy" id="582419"/>
    <lineage>
        <taxon>Archaea</taxon>
        <taxon>Methanobacteriati</taxon>
        <taxon>Methanobacteriota</taxon>
        <taxon>Thermococci</taxon>
        <taxon>Thermococcales</taxon>
        <taxon>Thermococcaceae</taxon>
        <taxon>Thermococcus</taxon>
    </lineage>
</organism>
<dbReference type="EMBL" id="CP006965">
    <property type="protein sequence ID" value="AHF80888.1"/>
    <property type="molecule type" value="Genomic_DNA"/>
</dbReference>
<proteinExistence type="predicted"/>
<dbReference type="Proteomes" id="UP000019027">
    <property type="component" value="Chromosome"/>
</dbReference>
<dbReference type="STRING" id="582419.TES1_1510"/>
<reference evidence="1 2" key="1">
    <citation type="journal article" date="2014" name="Int. J. Syst. Evol. Microbiol.">
        <title>Thermococcus paralvinellae sp. nov. and Thermococcus cleftensis sp. nov. of hyperthermophilic heterotrophs from deep-sea hydrothermal vents.</title>
        <authorList>
            <person name="Hensley S.A."/>
            <person name="Jung J.H."/>
            <person name="Park C.S."/>
            <person name="Holden J.F."/>
        </authorList>
    </citation>
    <scope>NUCLEOTIDE SEQUENCE [LARGE SCALE GENOMIC DNA]</scope>
    <source>
        <strain evidence="1 2">ES1</strain>
    </source>
</reference>
<gene>
    <name evidence="1" type="ORF">TES1_1510</name>
</gene>